<dbReference type="AlphaFoldDB" id="A0A1V9Y4L2"/>
<feature type="transmembrane region" description="Helical" evidence="1">
    <location>
        <begin position="112"/>
        <end position="132"/>
    </location>
</feature>
<gene>
    <name evidence="2" type="ORF">ACHHYP_17366</name>
</gene>
<feature type="transmembrane region" description="Helical" evidence="1">
    <location>
        <begin position="187"/>
        <end position="206"/>
    </location>
</feature>
<keyword evidence="1" id="KW-0812">Transmembrane</keyword>
<accession>A0A1V9Y4L2</accession>
<proteinExistence type="predicted"/>
<sequence length="234" mass="25132">TNPEEKRPCISPGCDRVARFEGKCSRHGGGRLCNVTACQKLARKGGRCWRHGKHSVVRQMQPTEFDLPVARVDEPSQAQERQFLLALEHIRICTFTAMLTATAITGTSEGDLGLVAGCSGWMAAMGLAGLVGSRAITRVFTAKWQLLVLDGLLALLLVVAGITMVATDKFSRVCSLQKYLQRDVINCAAYHASAGCLFASAVLYLVSLGLTLSGTIVVTEATHADYPHEATPTV</sequence>
<organism evidence="2 3">
    <name type="scientific">Achlya hypogyna</name>
    <name type="common">Oomycete</name>
    <name type="synonym">Protoachlya hypogyna</name>
    <dbReference type="NCBI Taxonomy" id="1202772"/>
    <lineage>
        <taxon>Eukaryota</taxon>
        <taxon>Sar</taxon>
        <taxon>Stramenopiles</taxon>
        <taxon>Oomycota</taxon>
        <taxon>Saprolegniomycetes</taxon>
        <taxon>Saprolegniales</taxon>
        <taxon>Achlyaceae</taxon>
        <taxon>Achlya</taxon>
    </lineage>
</organism>
<dbReference type="EMBL" id="JNBR01002893">
    <property type="protein sequence ID" value="OQR80655.1"/>
    <property type="molecule type" value="Genomic_DNA"/>
</dbReference>
<evidence type="ECO:0000313" key="3">
    <source>
        <dbReference type="Proteomes" id="UP000243579"/>
    </source>
</evidence>
<dbReference type="PANTHER" id="PTHR31827">
    <property type="entry name" value="EMB|CAB89363.1"/>
    <property type="match status" value="1"/>
</dbReference>
<dbReference type="PANTHER" id="PTHR31827:SF1">
    <property type="entry name" value="EMB|CAB89363.1"/>
    <property type="match status" value="1"/>
</dbReference>
<keyword evidence="1" id="KW-1133">Transmembrane helix</keyword>
<name>A0A1V9Y4L2_ACHHY</name>
<evidence type="ECO:0000313" key="2">
    <source>
        <dbReference type="EMBL" id="OQR80655.1"/>
    </source>
</evidence>
<evidence type="ECO:0000256" key="1">
    <source>
        <dbReference type="SAM" id="Phobius"/>
    </source>
</evidence>
<evidence type="ECO:0008006" key="4">
    <source>
        <dbReference type="Google" id="ProtNLM"/>
    </source>
</evidence>
<feature type="non-terminal residue" evidence="2">
    <location>
        <position position="1"/>
    </location>
</feature>
<protein>
    <recommendedName>
        <fullName evidence="4">MARVEL domain-containing protein</fullName>
    </recommendedName>
</protein>
<comment type="caution">
    <text evidence="2">The sequence shown here is derived from an EMBL/GenBank/DDBJ whole genome shotgun (WGS) entry which is preliminary data.</text>
</comment>
<keyword evidence="3" id="KW-1185">Reference proteome</keyword>
<reference evidence="2 3" key="1">
    <citation type="journal article" date="2014" name="Genome Biol. Evol.">
        <title>The secreted proteins of Achlya hypogyna and Thraustotheca clavata identify the ancestral oomycete secretome and reveal gene acquisitions by horizontal gene transfer.</title>
        <authorList>
            <person name="Misner I."/>
            <person name="Blouin N."/>
            <person name="Leonard G."/>
            <person name="Richards T.A."/>
            <person name="Lane C.E."/>
        </authorList>
    </citation>
    <scope>NUCLEOTIDE SEQUENCE [LARGE SCALE GENOMIC DNA]</scope>
    <source>
        <strain evidence="2 3">ATCC 48635</strain>
    </source>
</reference>
<dbReference type="Proteomes" id="UP000243579">
    <property type="component" value="Unassembled WGS sequence"/>
</dbReference>
<keyword evidence="1" id="KW-0472">Membrane</keyword>
<dbReference type="OrthoDB" id="10317152at2759"/>
<feature type="transmembrane region" description="Helical" evidence="1">
    <location>
        <begin position="144"/>
        <end position="166"/>
    </location>
</feature>